<dbReference type="InterPro" id="IPR036770">
    <property type="entry name" value="Ankyrin_rpt-contain_sf"/>
</dbReference>
<keyword evidence="1" id="KW-0677">Repeat</keyword>
<dbReference type="InterPro" id="IPR050889">
    <property type="entry name" value="Dendritic_Spine_Reg/Scaffold"/>
</dbReference>
<feature type="repeat" description="ANK" evidence="3">
    <location>
        <begin position="313"/>
        <end position="347"/>
    </location>
</feature>
<dbReference type="PANTHER" id="PTHR24166">
    <property type="entry name" value="ROLLING PEBBLES, ISOFORM B"/>
    <property type="match status" value="1"/>
</dbReference>
<feature type="region of interest" description="Disordered" evidence="4">
    <location>
        <begin position="389"/>
        <end position="411"/>
    </location>
</feature>
<reference evidence="5" key="1">
    <citation type="submission" date="2023-10" db="EMBL/GenBank/DDBJ databases">
        <authorList>
            <person name="Chen Y."/>
            <person name="Shah S."/>
            <person name="Dougan E. K."/>
            <person name="Thang M."/>
            <person name="Chan C."/>
        </authorList>
    </citation>
    <scope>NUCLEOTIDE SEQUENCE [LARGE SCALE GENOMIC DNA]</scope>
</reference>
<keyword evidence="6" id="KW-1185">Reference proteome</keyword>
<name>A0ABN9SRV4_9DINO</name>
<feature type="compositionally biased region" description="Basic and acidic residues" evidence="4">
    <location>
        <begin position="109"/>
        <end position="119"/>
    </location>
</feature>
<evidence type="ECO:0000313" key="5">
    <source>
        <dbReference type="EMBL" id="CAK0834677.1"/>
    </source>
</evidence>
<dbReference type="PROSITE" id="PS50297">
    <property type="entry name" value="ANK_REP_REGION"/>
    <property type="match status" value="3"/>
</dbReference>
<dbReference type="Gene3D" id="1.25.40.20">
    <property type="entry name" value="Ankyrin repeat-containing domain"/>
    <property type="match status" value="1"/>
</dbReference>
<gene>
    <name evidence="5" type="ORF">PCOR1329_LOCUS32041</name>
</gene>
<dbReference type="InterPro" id="IPR002110">
    <property type="entry name" value="Ankyrin_rpt"/>
</dbReference>
<dbReference type="PANTHER" id="PTHR24166:SF48">
    <property type="entry name" value="PROTEIN VAPYRIN"/>
    <property type="match status" value="1"/>
</dbReference>
<dbReference type="Proteomes" id="UP001189429">
    <property type="component" value="Unassembled WGS sequence"/>
</dbReference>
<sequence length="503" mass="53172">GRISGLAVEDQEATLLGAARQAIGCVVSDADSCIRQLYDNGPCRCCFHVNCEPVCLLELHSSVQLGVQVTQLLRVMLVANRHGQAAALPRRARHGGCRRARGAPGPLDRPARDLVDGRPRATPRSSTSADEFLSCLSMMRLGVLELLFKVLNSSIGLREAMAPMAKARLKDRMALSQLLPRFTDELPSHWTRPPPLTELLMISPVSQPEDRLVEWMERCLERECARTPAPWSAARAVDYLEAPRAVDGRTPLHVAAELGMCRFVRRIARGGVRVDLPDHQGLTALMAAASVGHVEAVALLLEAGAAVGVADGAGRRPLHHAVQPLEDSVEVARLLLGARADVNARDGTTPLMLAASMRLPGMTKALLAAGAAPVAFGGDGRTPLEHTLSARRCSSPSPRCSPESGPAGAGAPLATTRLYQRCRWDSTGEEDVGGALLRAESATFGAWAPSPPRWSACGGAGPAGAAGPGCLWRSGTACTRRCRCCTDGGGASVGCGEKREDDG</sequence>
<dbReference type="Pfam" id="PF12796">
    <property type="entry name" value="Ank_2"/>
    <property type="match status" value="1"/>
</dbReference>
<evidence type="ECO:0008006" key="7">
    <source>
        <dbReference type="Google" id="ProtNLM"/>
    </source>
</evidence>
<feature type="non-terminal residue" evidence="5">
    <location>
        <position position="1"/>
    </location>
</feature>
<keyword evidence="2 3" id="KW-0040">ANK repeat</keyword>
<evidence type="ECO:0000256" key="3">
    <source>
        <dbReference type="PROSITE-ProRule" id="PRU00023"/>
    </source>
</evidence>
<feature type="region of interest" description="Disordered" evidence="4">
    <location>
        <begin position="95"/>
        <end position="126"/>
    </location>
</feature>
<organism evidence="5 6">
    <name type="scientific">Prorocentrum cordatum</name>
    <dbReference type="NCBI Taxonomy" id="2364126"/>
    <lineage>
        <taxon>Eukaryota</taxon>
        <taxon>Sar</taxon>
        <taxon>Alveolata</taxon>
        <taxon>Dinophyceae</taxon>
        <taxon>Prorocentrales</taxon>
        <taxon>Prorocentraceae</taxon>
        <taxon>Prorocentrum</taxon>
    </lineage>
</organism>
<dbReference type="PROSITE" id="PS50088">
    <property type="entry name" value="ANK_REPEAT"/>
    <property type="match status" value="3"/>
</dbReference>
<feature type="repeat" description="ANK" evidence="3">
    <location>
        <begin position="247"/>
        <end position="279"/>
    </location>
</feature>
<accession>A0ABN9SRV4</accession>
<dbReference type="EMBL" id="CAUYUJ010012836">
    <property type="protein sequence ID" value="CAK0834677.1"/>
    <property type="molecule type" value="Genomic_DNA"/>
</dbReference>
<evidence type="ECO:0000256" key="1">
    <source>
        <dbReference type="ARBA" id="ARBA00022737"/>
    </source>
</evidence>
<dbReference type="SMART" id="SM00248">
    <property type="entry name" value="ANK"/>
    <property type="match status" value="4"/>
</dbReference>
<evidence type="ECO:0000313" key="6">
    <source>
        <dbReference type="Proteomes" id="UP001189429"/>
    </source>
</evidence>
<evidence type="ECO:0000256" key="2">
    <source>
        <dbReference type="ARBA" id="ARBA00023043"/>
    </source>
</evidence>
<feature type="compositionally biased region" description="Low complexity" evidence="4">
    <location>
        <begin position="391"/>
        <end position="411"/>
    </location>
</feature>
<comment type="caution">
    <text evidence="5">The sequence shown here is derived from an EMBL/GenBank/DDBJ whole genome shotgun (WGS) entry which is preliminary data.</text>
</comment>
<evidence type="ECO:0000256" key="4">
    <source>
        <dbReference type="SAM" id="MobiDB-lite"/>
    </source>
</evidence>
<protein>
    <recommendedName>
        <fullName evidence="7">ANK_REP_REGION domain-containing protein</fullName>
    </recommendedName>
</protein>
<feature type="repeat" description="ANK" evidence="3">
    <location>
        <begin position="280"/>
        <end position="312"/>
    </location>
</feature>
<dbReference type="SUPFAM" id="SSF48403">
    <property type="entry name" value="Ankyrin repeat"/>
    <property type="match status" value="1"/>
</dbReference>
<proteinExistence type="predicted"/>